<proteinExistence type="predicted"/>
<keyword evidence="4" id="KW-1185">Reference proteome</keyword>
<feature type="transmembrane region" description="Helical" evidence="2">
    <location>
        <begin position="89"/>
        <end position="112"/>
    </location>
</feature>
<evidence type="ECO:0000313" key="3">
    <source>
        <dbReference type="EMBL" id="KAH0452253.1"/>
    </source>
</evidence>
<feature type="region of interest" description="Disordered" evidence="1">
    <location>
        <begin position="208"/>
        <end position="235"/>
    </location>
</feature>
<protein>
    <submittedName>
        <fullName evidence="3">Uncharacterized protein</fullName>
    </submittedName>
</protein>
<dbReference type="Proteomes" id="UP000775213">
    <property type="component" value="Unassembled WGS sequence"/>
</dbReference>
<dbReference type="AlphaFoldDB" id="A0AAV7GAA7"/>
<comment type="caution">
    <text evidence="3">The sequence shown here is derived from an EMBL/GenBank/DDBJ whole genome shotgun (WGS) entry which is preliminary data.</text>
</comment>
<organism evidence="3 4">
    <name type="scientific">Dendrobium chrysotoxum</name>
    <name type="common">Orchid</name>
    <dbReference type="NCBI Taxonomy" id="161865"/>
    <lineage>
        <taxon>Eukaryota</taxon>
        <taxon>Viridiplantae</taxon>
        <taxon>Streptophyta</taxon>
        <taxon>Embryophyta</taxon>
        <taxon>Tracheophyta</taxon>
        <taxon>Spermatophyta</taxon>
        <taxon>Magnoliopsida</taxon>
        <taxon>Liliopsida</taxon>
        <taxon>Asparagales</taxon>
        <taxon>Orchidaceae</taxon>
        <taxon>Epidendroideae</taxon>
        <taxon>Malaxideae</taxon>
        <taxon>Dendrobiinae</taxon>
        <taxon>Dendrobium</taxon>
    </lineage>
</organism>
<evidence type="ECO:0000256" key="1">
    <source>
        <dbReference type="SAM" id="MobiDB-lite"/>
    </source>
</evidence>
<reference evidence="3 4" key="1">
    <citation type="journal article" date="2021" name="Hortic Res">
        <title>Chromosome-scale assembly of the Dendrobium chrysotoxum genome enhances the understanding of orchid evolution.</title>
        <authorList>
            <person name="Zhang Y."/>
            <person name="Zhang G.Q."/>
            <person name="Zhang D."/>
            <person name="Liu X.D."/>
            <person name="Xu X.Y."/>
            <person name="Sun W.H."/>
            <person name="Yu X."/>
            <person name="Zhu X."/>
            <person name="Wang Z.W."/>
            <person name="Zhao X."/>
            <person name="Zhong W.Y."/>
            <person name="Chen H."/>
            <person name="Yin W.L."/>
            <person name="Huang T."/>
            <person name="Niu S.C."/>
            <person name="Liu Z.J."/>
        </authorList>
    </citation>
    <scope>NUCLEOTIDE SEQUENCE [LARGE SCALE GENOMIC DNA]</scope>
    <source>
        <strain evidence="3">Lindl</strain>
    </source>
</reference>
<dbReference type="EMBL" id="JAGFBR010000017">
    <property type="protein sequence ID" value="KAH0452253.1"/>
    <property type="molecule type" value="Genomic_DNA"/>
</dbReference>
<dbReference type="PANTHER" id="PTHR46996">
    <property type="entry name" value="OS05G0488500 PROTEIN"/>
    <property type="match status" value="1"/>
</dbReference>
<sequence length="316" mass="35222">MRAASPPATGAVWTQTPRSHKKKAQVNSQNPIKTPPCPNKKSAIANISILVAVLFACGFLLFPCLKFFSNGFSDFWKRTVVTVEDELGIANGFYWVSGFGFTIACSVLFWIFSCCVGKKCDNPNCRGLRNAPEFDIKIETEDCLKNLRNSPGGDGGDKGFFELGEDYNRELAAELKKMAPLNGRAVLIFRAKCGCSAGRMVVWGQKKTRKARNEESTGRRETSFSQGKPTRTAKESLLRTSIKPYQCMADPDIDFGIVYDERGFVHILYSTFFDVNPMIDNTVEEYVEHILDTLVEAIEEQLGNVQWHIVTGSQQG</sequence>
<evidence type="ECO:0000256" key="2">
    <source>
        <dbReference type="SAM" id="Phobius"/>
    </source>
</evidence>
<feature type="transmembrane region" description="Helical" evidence="2">
    <location>
        <begin position="43"/>
        <end position="68"/>
    </location>
</feature>
<feature type="compositionally biased region" description="Basic and acidic residues" evidence="1">
    <location>
        <begin position="211"/>
        <end position="222"/>
    </location>
</feature>
<gene>
    <name evidence="3" type="ORF">IEQ34_019552</name>
</gene>
<keyword evidence="2" id="KW-0472">Membrane</keyword>
<name>A0AAV7GAA7_DENCH</name>
<accession>A0AAV7GAA7</accession>
<feature type="region of interest" description="Disordered" evidence="1">
    <location>
        <begin position="1"/>
        <end position="34"/>
    </location>
</feature>
<keyword evidence="2" id="KW-1133">Transmembrane helix</keyword>
<evidence type="ECO:0000313" key="4">
    <source>
        <dbReference type="Proteomes" id="UP000775213"/>
    </source>
</evidence>
<dbReference type="PANTHER" id="PTHR46996:SF4">
    <property type="entry name" value="RIBOSOMAL PROTEIN L34E SUPERFAMILY PROTEIN"/>
    <property type="match status" value="1"/>
</dbReference>
<keyword evidence="2" id="KW-0812">Transmembrane</keyword>